<comment type="caution">
    <text evidence="2">The sequence shown here is derived from an EMBL/GenBank/DDBJ whole genome shotgun (WGS) entry which is preliminary data.</text>
</comment>
<sequence length="92" mass="10541">MLREVTRVGARRLKSQDLAFFAWLILQLGGLFKFATLLMFFWRLIGFSYSVGGDTGRGHPSGFDPRTDLVSLLQSLRSEDVRLLRKVHTKIE</sequence>
<gene>
    <name evidence="2" type="ORF">KP509_35G025000</name>
</gene>
<accession>A0A8T2QFX1</accession>
<proteinExistence type="predicted"/>
<evidence type="ECO:0000313" key="2">
    <source>
        <dbReference type="EMBL" id="KAH7282323.1"/>
    </source>
</evidence>
<dbReference type="AlphaFoldDB" id="A0A8T2QFX1"/>
<dbReference type="Proteomes" id="UP000825935">
    <property type="component" value="Chromosome 35"/>
</dbReference>
<feature type="transmembrane region" description="Helical" evidence="1">
    <location>
        <begin position="20"/>
        <end position="42"/>
    </location>
</feature>
<evidence type="ECO:0000256" key="1">
    <source>
        <dbReference type="SAM" id="Phobius"/>
    </source>
</evidence>
<reference evidence="2" key="1">
    <citation type="submission" date="2021-08" db="EMBL/GenBank/DDBJ databases">
        <title>WGS assembly of Ceratopteris richardii.</title>
        <authorList>
            <person name="Marchant D.B."/>
            <person name="Chen G."/>
            <person name="Jenkins J."/>
            <person name="Shu S."/>
            <person name="Leebens-Mack J."/>
            <person name="Grimwood J."/>
            <person name="Schmutz J."/>
            <person name="Soltis P."/>
            <person name="Soltis D."/>
            <person name="Chen Z.-H."/>
        </authorList>
    </citation>
    <scope>NUCLEOTIDE SEQUENCE</scope>
    <source>
        <strain evidence="2">Whitten #5841</strain>
        <tissue evidence="2">Leaf</tissue>
    </source>
</reference>
<name>A0A8T2QFX1_CERRI</name>
<organism evidence="2 3">
    <name type="scientific">Ceratopteris richardii</name>
    <name type="common">Triangle waterfern</name>
    <dbReference type="NCBI Taxonomy" id="49495"/>
    <lineage>
        <taxon>Eukaryota</taxon>
        <taxon>Viridiplantae</taxon>
        <taxon>Streptophyta</taxon>
        <taxon>Embryophyta</taxon>
        <taxon>Tracheophyta</taxon>
        <taxon>Polypodiopsida</taxon>
        <taxon>Polypodiidae</taxon>
        <taxon>Polypodiales</taxon>
        <taxon>Pteridineae</taxon>
        <taxon>Pteridaceae</taxon>
        <taxon>Parkerioideae</taxon>
        <taxon>Ceratopteris</taxon>
    </lineage>
</organism>
<keyword evidence="3" id="KW-1185">Reference proteome</keyword>
<evidence type="ECO:0000313" key="3">
    <source>
        <dbReference type="Proteomes" id="UP000825935"/>
    </source>
</evidence>
<protein>
    <submittedName>
        <fullName evidence="2">Uncharacterized protein</fullName>
    </submittedName>
</protein>
<keyword evidence="1" id="KW-1133">Transmembrane helix</keyword>
<dbReference type="EMBL" id="CM035440">
    <property type="protein sequence ID" value="KAH7282323.1"/>
    <property type="molecule type" value="Genomic_DNA"/>
</dbReference>
<keyword evidence="1" id="KW-0472">Membrane</keyword>
<keyword evidence="1" id="KW-0812">Transmembrane</keyword>